<feature type="chain" id="PRO_5012483747" description="Fungal calcium binding protein domain-containing protein" evidence="1">
    <location>
        <begin position="20"/>
        <end position="124"/>
    </location>
</feature>
<reference evidence="3" key="1">
    <citation type="journal article" date="2017" name="Nat. Microbiol.">
        <title>Global analysis of biosynthetic gene clusters reveals vast potential of secondary metabolite production in Penicillium species.</title>
        <authorList>
            <person name="Nielsen J.C."/>
            <person name="Grijseels S."/>
            <person name="Prigent S."/>
            <person name="Ji B."/>
            <person name="Dainat J."/>
            <person name="Nielsen K.F."/>
            <person name="Frisvad J.C."/>
            <person name="Workman M."/>
            <person name="Nielsen J."/>
        </authorList>
    </citation>
    <scope>NUCLEOTIDE SEQUENCE [LARGE SCALE GENOMIC DNA]</scope>
    <source>
        <strain evidence="3">IBT 31811</strain>
    </source>
</reference>
<protein>
    <recommendedName>
        <fullName evidence="4">Fungal calcium binding protein domain-containing protein</fullName>
    </recommendedName>
</protein>
<accession>A0A1V6PS30</accession>
<dbReference type="EMBL" id="MDYN01000045">
    <property type="protein sequence ID" value="OQD79731.1"/>
    <property type="molecule type" value="Genomic_DNA"/>
</dbReference>
<name>A0A1V6PS30_9EURO</name>
<evidence type="ECO:0000313" key="2">
    <source>
        <dbReference type="EMBL" id="OQD79731.1"/>
    </source>
</evidence>
<proteinExistence type="predicted"/>
<keyword evidence="1" id="KW-0732">Signal</keyword>
<evidence type="ECO:0000256" key="1">
    <source>
        <dbReference type="SAM" id="SignalP"/>
    </source>
</evidence>
<dbReference type="Proteomes" id="UP000191672">
    <property type="component" value="Unassembled WGS sequence"/>
</dbReference>
<dbReference type="AlphaFoldDB" id="A0A1V6PS30"/>
<organism evidence="2 3">
    <name type="scientific">Penicillium antarcticum</name>
    <dbReference type="NCBI Taxonomy" id="416450"/>
    <lineage>
        <taxon>Eukaryota</taxon>
        <taxon>Fungi</taxon>
        <taxon>Dikarya</taxon>
        <taxon>Ascomycota</taxon>
        <taxon>Pezizomycotina</taxon>
        <taxon>Eurotiomycetes</taxon>
        <taxon>Eurotiomycetidae</taxon>
        <taxon>Eurotiales</taxon>
        <taxon>Aspergillaceae</taxon>
        <taxon>Penicillium</taxon>
    </lineage>
</organism>
<feature type="signal peptide" evidence="1">
    <location>
        <begin position="1"/>
        <end position="19"/>
    </location>
</feature>
<evidence type="ECO:0008006" key="4">
    <source>
        <dbReference type="Google" id="ProtNLM"/>
    </source>
</evidence>
<sequence length="124" mass="12947">MRFHITALILGSGLALTTANHTAHHRNQSILLQQNLDIVPMLPEACSLAACLNLTAQLTCIANAIVNGDPAALQKCLTTSMTQICSCIACIPALNNVLMALGICPVVAPTPPEGDEDPGHPNDV</sequence>
<keyword evidence="3" id="KW-1185">Reference proteome</keyword>
<comment type="caution">
    <text evidence="2">The sequence shown here is derived from an EMBL/GenBank/DDBJ whole genome shotgun (WGS) entry which is preliminary data.</text>
</comment>
<gene>
    <name evidence="2" type="ORF">PENANT_c045G02048</name>
</gene>
<evidence type="ECO:0000313" key="3">
    <source>
        <dbReference type="Proteomes" id="UP000191672"/>
    </source>
</evidence>